<name>A0A7L9GJT7_9PSED</name>
<proteinExistence type="predicted"/>
<dbReference type="EMBL" id="CP062699">
    <property type="protein sequence ID" value="QOJ92773.1"/>
    <property type="molecule type" value="Genomic_DNA"/>
</dbReference>
<dbReference type="Pfam" id="PF00300">
    <property type="entry name" value="His_Phos_1"/>
    <property type="match status" value="1"/>
</dbReference>
<dbReference type="Proteomes" id="UP000593847">
    <property type="component" value="Chromosome"/>
</dbReference>
<evidence type="ECO:0000313" key="2">
    <source>
        <dbReference type="EMBL" id="QOJ92773.1"/>
    </source>
</evidence>
<reference evidence="2" key="1">
    <citation type="submission" date="2020-09" db="EMBL/GenBank/DDBJ databases">
        <title>Complete genome sequence of Pseudomonas taiwanensis CC, a plant growth-promoting and biotite-weathering strain.</title>
        <authorList>
            <person name="Cheng C."/>
        </authorList>
    </citation>
    <scope>NUCLEOTIDE SEQUENCE [LARGE SCALE GENOMIC DNA]</scope>
    <source>
        <strain evidence="2">WRS8</strain>
    </source>
</reference>
<evidence type="ECO:0000256" key="1">
    <source>
        <dbReference type="SAM" id="MobiDB-lite"/>
    </source>
</evidence>
<dbReference type="AlphaFoldDB" id="A0A7L9GJT7"/>
<dbReference type="RefSeq" id="WP_192907612.1">
    <property type="nucleotide sequence ID" value="NZ_CP062699.1"/>
</dbReference>
<sequence length="205" mass="22961">MKNVRLIRHGESAANAGEPTRDHASIPLTAKGLEQAQIVAHSHASAPGLIVASPFLRAQATALATTAIYPNAAFETWPVHEFTYLAPARCVETTLAQRRGWVDAYWHRSDPAFSDGEGAESFRDLVARALHFLNRITEHSANEIVVFSHGQYLNTVRWLLEKKPQEIDGDAMLDWRKYEIANHIPNCQGFSLSRHRDGRNWALGR</sequence>
<dbReference type="InterPro" id="IPR029033">
    <property type="entry name" value="His_PPase_superfam"/>
</dbReference>
<accession>A0A7L9GJT7</accession>
<dbReference type="SUPFAM" id="SSF53254">
    <property type="entry name" value="Phosphoglycerate mutase-like"/>
    <property type="match status" value="1"/>
</dbReference>
<gene>
    <name evidence="2" type="ORF">ICN73_07845</name>
</gene>
<dbReference type="InterPro" id="IPR013078">
    <property type="entry name" value="His_Pase_superF_clade-1"/>
</dbReference>
<dbReference type="InterPro" id="IPR001345">
    <property type="entry name" value="PG/BPGM_mutase_AS"/>
</dbReference>
<dbReference type="Gene3D" id="3.40.50.1240">
    <property type="entry name" value="Phosphoglycerate mutase-like"/>
    <property type="match status" value="1"/>
</dbReference>
<evidence type="ECO:0000313" key="3">
    <source>
        <dbReference type="Proteomes" id="UP000593847"/>
    </source>
</evidence>
<dbReference type="PANTHER" id="PTHR48100">
    <property type="entry name" value="BROAD-SPECIFICITY PHOSPHATASE YOR283W-RELATED"/>
    <property type="match status" value="1"/>
</dbReference>
<dbReference type="GO" id="GO:0016791">
    <property type="term" value="F:phosphatase activity"/>
    <property type="evidence" value="ECO:0007669"/>
    <property type="project" value="TreeGrafter"/>
</dbReference>
<dbReference type="KEGG" id="ptai:ICN73_07845"/>
<protein>
    <submittedName>
        <fullName evidence="2">Histidine phosphatase family protein</fullName>
    </submittedName>
</protein>
<dbReference type="InterPro" id="IPR050275">
    <property type="entry name" value="PGM_Phosphatase"/>
</dbReference>
<dbReference type="SMART" id="SM00855">
    <property type="entry name" value="PGAM"/>
    <property type="match status" value="1"/>
</dbReference>
<organism evidence="2 3">
    <name type="scientific">Pseudomonas taiwanensis</name>
    <dbReference type="NCBI Taxonomy" id="470150"/>
    <lineage>
        <taxon>Bacteria</taxon>
        <taxon>Pseudomonadati</taxon>
        <taxon>Pseudomonadota</taxon>
        <taxon>Gammaproteobacteria</taxon>
        <taxon>Pseudomonadales</taxon>
        <taxon>Pseudomonadaceae</taxon>
        <taxon>Pseudomonas</taxon>
    </lineage>
</organism>
<keyword evidence="3" id="KW-1185">Reference proteome</keyword>
<dbReference type="CDD" id="cd07067">
    <property type="entry name" value="HP_PGM_like"/>
    <property type="match status" value="1"/>
</dbReference>
<feature type="region of interest" description="Disordered" evidence="1">
    <location>
        <begin position="1"/>
        <end position="24"/>
    </location>
</feature>
<dbReference type="PROSITE" id="PS00175">
    <property type="entry name" value="PG_MUTASE"/>
    <property type="match status" value="1"/>
</dbReference>